<accession>A0A7U4RR61</accession>
<keyword evidence="1" id="KW-0472">Membrane</keyword>
<keyword evidence="4" id="KW-1185">Reference proteome</keyword>
<organism evidence="3 4">
    <name type="scientific">Sulfurovum lithotrophicum</name>
    <dbReference type="NCBI Taxonomy" id="206403"/>
    <lineage>
        <taxon>Bacteria</taxon>
        <taxon>Pseudomonadati</taxon>
        <taxon>Campylobacterota</taxon>
        <taxon>Epsilonproteobacteria</taxon>
        <taxon>Campylobacterales</taxon>
        <taxon>Sulfurovaceae</taxon>
        <taxon>Sulfurovum</taxon>
    </lineage>
</organism>
<sequence>MKHYNKIFIWITFFILVILFSSVFFFFKQTREARLETLGDHIISNFRAGLAYEMTDLLSLSLALAEDAAIKNALLNDNESQGYEILRNITRRFKKYTHLQSLRIQLLTPDFYIFARSWNEGFEGMPIWWFRDDLQELKHNKQPKVGMEIGRLLTFKATIPVRSGKKLIGYLEAIKLIDEFSVKLRRKGIELFALMDERFLEQAALMRNFPVIHNHILANQNYYQQGKEKLQAIDWNKLEKKTYMLHEGTYYLLEPMHNGKGDKIGVYVLALSQKALKNYENEKQGFSFFTQFSDEDMQNVVASWAHPFGSFRNGYDKELIELLPRLKKEDKQEFESEAKSILGEYNKEELIDIILSNKHNEKKTGVIK</sequence>
<evidence type="ECO:0000259" key="2">
    <source>
        <dbReference type="Pfam" id="PF14827"/>
    </source>
</evidence>
<keyword evidence="1" id="KW-0812">Transmembrane</keyword>
<dbReference type="Pfam" id="PF14827">
    <property type="entry name" value="dCache_3"/>
    <property type="match status" value="1"/>
</dbReference>
<reference evidence="3 4" key="1">
    <citation type="submission" date="2015-04" db="EMBL/GenBank/DDBJ databases">
        <title>Complete genome sequence of Sulfurovum lithotrophicum ATCC BAA-797T.</title>
        <authorList>
            <person name="Ahn J."/>
            <person name="Park G."/>
            <person name="Jeon W."/>
            <person name="Jang Y."/>
            <person name="Jang M."/>
            <person name="Lee H."/>
            <person name="Lee H."/>
        </authorList>
    </citation>
    <scope>NUCLEOTIDE SEQUENCE [LARGE SCALE GENOMIC DNA]</scope>
    <source>
        <strain evidence="4">ATCC BAA-797 / 42BKT</strain>
    </source>
</reference>
<dbReference type="EMBL" id="CP011308">
    <property type="protein sequence ID" value="AKF25451.1"/>
    <property type="molecule type" value="Genomic_DNA"/>
</dbReference>
<dbReference type="Proteomes" id="UP000034444">
    <property type="component" value="Chromosome"/>
</dbReference>
<dbReference type="InterPro" id="IPR029150">
    <property type="entry name" value="dCache_3"/>
</dbReference>
<dbReference type="RefSeq" id="WP_046551522.1">
    <property type="nucleotide sequence ID" value="NZ_CP011308.1"/>
</dbReference>
<reference evidence="4" key="2">
    <citation type="journal article" date="2017" name="Stand. Genomic Sci.">
        <title>Complete genome sequence of the sulfur-oxidizing chemolithoautotrophic Sulfurovum lithotrophicum 42BKTT.</title>
        <authorList>
            <person name="Jeon W."/>
            <person name="Priscilla L."/>
            <person name="Park G."/>
            <person name="Lee H."/>
            <person name="Lee N."/>
            <person name="Lee D."/>
            <person name="Kwon H."/>
            <person name="Ahn I."/>
            <person name="Lee C."/>
            <person name="Lee H."/>
            <person name="Ahn J."/>
        </authorList>
    </citation>
    <scope>NUCLEOTIDE SEQUENCE [LARGE SCALE GENOMIC DNA]</scope>
    <source>
        <strain evidence="4">ATCC BAA-797 / 42BKT</strain>
    </source>
</reference>
<keyword evidence="1" id="KW-1133">Transmembrane helix</keyword>
<dbReference type="OrthoDB" id="5338538at2"/>
<feature type="transmembrane region" description="Helical" evidence="1">
    <location>
        <begin position="7"/>
        <end position="27"/>
    </location>
</feature>
<dbReference type="AlphaFoldDB" id="A0A7U4RR61"/>
<gene>
    <name evidence="3" type="ORF">YH65_08745</name>
</gene>
<evidence type="ECO:0000256" key="1">
    <source>
        <dbReference type="SAM" id="Phobius"/>
    </source>
</evidence>
<protein>
    <recommendedName>
        <fullName evidence="2">Double Cache domain-containing protein</fullName>
    </recommendedName>
</protein>
<evidence type="ECO:0000313" key="4">
    <source>
        <dbReference type="Proteomes" id="UP000034444"/>
    </source>
</evidence>
<evidence type="ECO:0000313" key="3">
    <source>
        <dbReference type="EMBL" id="AKF25451.1"/>
    </source>
</evidence>
<feature type="domain" description="Double Cache" evidence="2">
    <location>
        <begin position="46"/>
        <end position="274"/>
    </location>
</feature>
<proteinExistence type="predicted"/>
<name>A0A7U4RR61_9BACT</name>
<dbReference type="KEGG" id="slh:YH65_08745"/>